<protein>
    <submittedName>
        <fullName evidence="2">Uncharacterized protein</fullName>
    </submittedName>
</protein>
<organism evidence="2 3">
    <name type="scientific">Clostridium botulinum</name>
    <dbReference type="NCBI Taxonomy" id="1491"/>
    <lineage>
        <taxon>Bacteria</taxon>
        <taxon>Bacillati</taxon>
        <taxon>Bacillota</taxon>
        <taxon>Clostridia</taxon>
        <taxon>Eubacteriales</taxon>
        <taxon>Clostridiaceae</taxon>
        <taxon>Clostridium</taxon>
    </lineage>
</organism>
<sequence>MGKNIFFIRSANGQVIEQLVDYIKNKHKNENIKLYCLIQKSSVKSFNEKYPSIKCIESEDGFFKYSVLKNNKELLHKLNDFQFDELYIPSSYGDYPDFNEVFLICSKIKNDKTILYNCYGETVEKKLNFASIWIDKNLGEVIYFFKVLFALIGISLIYLVCYPYYFVKRKLFDNI</sequence>
<proteinExistence type="predicted"/>
<evidence type="ECO:0000313" key="3">
    <source>
        <dbReference type="Proteomes" id="UP000663464"/>
    </source>
</evidence>
<accession>A0ABD7CHJ7</accession>
<name>A0ABD7CHJ7_CLOBO</name>
<dbReference type="RefSeq" id="WP_041345831.1">
    <property type="nucleotide sequence ID" value="NZ_CP069280.1"/>
</dbReference>
<dbReference type="Proteomes" id="UP000663464">
    <property type="component" value="Chromosome"/>
</dbReference>
<evidence type="ECO:0000256" key="1">
    <source>
        <dbReference type="SAM" id="Phobius"/>
    </source>
</evidence>
<keyword evidence="1" id="KW-1133">Transmembrane helix</keyword>
<keyword evidence="1" id="KW-0812">Transmembrane</keyword>
<evidence type="ECO:0000313" key="2">
    <source>
        <dbReference type="EMBL" id="QRI52610.1"/>
    </source>
</evidence>
<dbReference type="AlphaFoldDB" id="A0ABD7CHJ7"/>
<gene>
    <name evidence="2" type="ORF">JQS73_14390</name>
</gene>
<dbReference type="EMBL" id="CP069280">
    <property type="protein sequence ID" value="QRI52610.1"/>
    <property type="molecule type" value="Genomic_DNA"/>
</dbReference>
<feature type="transmembrane region" description="Helical" evidence="1">
    <location>
        <begin position="141"/>
        <end position="165"/>
    </location>
</feature>
<keyword evidence="1" id="KW-0472">Membrane</keyword>
<reference evidence="2 3" key="1">
    <citation type="journal article" date="2014" name="J. Infect. Dis.">
        <title>Molecular characterization of a novel botulinum neurotoxin type H gene.</title>
        <authorList>
            <person name="Dover N."/>
            <person name="Barash J.R."/>
            <person name="Hill K.K."/>
            <person name="Xie G."/>
            <person name="Arnon S.S."/>
        </authorList>
    </citation>
    <scope>NUCLEOTIDE SEQUENCE [LARGE SCALE GENOMIC DNA]</scope>
    <source>
        <strain evidence="2 3">IBCA10-7060</strain>
    </source>
</reference>